<dbReference type="SMART" id="SM00062">
    <property type="entry name" value="PBPb"/>
    <property type="match status" value="1"/>
</dbReference>
<dbReference type="PANTHER" id="PTHR35936">
    <property type="entry name" value="MEMBRANE-BOUND LYTIC MUREIN TRANSGLYCOSYLASE F"/>
    <property type="match status" value="1"/>
</dbReference>
<evidence type="ECO:0000259" key="7">
    <source>
        <dbReference type="SMART" id="SM00062"/>
    </source>
</evidence>
<comment type="caution">
    <text evidence="8">The sequence shown here is derived from an EMBL/GenBank/DDBJ whole genome shotgun (WGS) entry which is preliminary data.</text>
</comment>
<dbReference type="STRING" id="1184609.KILIM_080_00140"/>
<dbReference type="PROSITE" id="PS51257">
    <property type="entry name" value="PROKAR_LIPOPROTEIN"/>
    <property type="match status" value="1"/>
</dbReference>
<feature type="signal peptide" evidence="6">
    <location>
        <begin position="1"/>
        <end position="26"/>
    </location>
</feature>
<accession>K6VNE3</accession>
<dbReference type="Proteomes" id="UP000008366">
    <property type="component" value="Unassembled WGS sequence"/>
</dbReference>
<proteinExistence type="inferred from homology"/>
<protein>
    <submittedName>
        <fullName evidence="8">Putative amino acid ABC transporter substrate-binding protein</fullName>
    </submittedName>
</protein>
<dbReference type="PROSITE" id="PS01039">
    <property type="entry name" value="SBP_BACTERIAL_3"/>
    <property type="match status" value="1"/>
</dbReference>
<keyword evidence="9" id="KW-1185">Reference proteome</keyword>
<reference evidence="8 9" key="1">
    <citation type="submission" date="2012-08" db="EMBL/GenBank/DDBJ databases">
        <title>Whole genome shotgun sequence of Kineosphaera limosa NBRC 100340.</title>
        <authorList>
            <person name="Yoshida I."/>
            <person name="Isaki S."/>
            <person name="Hosoyama A."/>
            <person name="Tsuchikane K."/>
            <person name="Katsumata H."/>
            <person name="Ando Y."/>
            <person name="Ohji S."/>
            <person name="Hamada M."/>
            <person name="Tamura T."/>
            <person name="Yamazoe A."/>
            <person name="Yamazaki S."/>
            <person name="Fujita N."/>
        </authorList>
    </citation>
    <scope>NUCLEOTIDE SEQUENCE [LARGE SCALE GENOMIC DNA]</scope>
    <source>
        <strain evidence="8 9">NBRC 100340</strain>
    </source>
</reference>
<dbReference type="OrthoDB" id="8454826at2"/>
<organism evidence="8 9">
    <name type="scientific">Kineosphaera limosa NBRC 100340</name>
    <dbReference type="NCBI Taxonomy" id="1184609"/>
    <lineage>
        <taxon>Bacteria</taxon>
        <taxon>Bacillati</taxon>
        <taxon>Actinomycetota</taxon>
        <taxon>Actinomycetes</taxon>
        <taxon>Micrococcales</taxon>
        <taxon>Dermatophilaceae</taxon>
        <taxon>Kineosphaera</taxon>
    </lineage>
</organism>
<evidence type="ECO:0000256" key="6">
    <source>
        <dbReference type="SAM" id="SignalP"/>
    </source>
</evidence>
<feature type="compositionally biased region" description="Polar residues" evidence="5">
    <location>
        <begin position="288"/>
        <end position="301"/>
    </location>
</feature>
<evidence type="ECO:0000313" key="9">
    <source>
        <dbReference type="Proteomes" id="UP000008366"/>
    </source>
</evidence>
<dbReference type="Gene3D" id="3.40.190.10">
    <property type="entry name" value="Periplasmic binding protein-like II"/>
    <property type="match status" value="2"/>
</dbReference>
<comment type="similarity">
    <text evidence="2 4">Belongs to the bacterial solute-binding protein 3 family.</text>
</comment>
<dbReference type="Pfam" id="PF00497">
    <property type="entry name" value="SBP_bac_3"/>
    <property type="match status" value="1"/>
</dbReference>
<dbReference type="CDD" id="cd13624">
    <property type="entry name" value="PBP2_Arg_Lys_His"/>
    <property type="match status" value="1"/>
</dbReference>
<feature type="chain" id="PRO_5003895570" evidence="6">
    <location>
        <begin position="27"/>
        <end position="301"/>
    </location>
</feature>
<sequence length="301" mass="31293">MPSTSRVRSRLFRTAAVAALLPLALAACGSSDSGTQGGSGATDAATGGITTVSSGNLTVCTHLTYKPFEFNQDGQTVGFDIDIVNLAAKEMGLTVQVVDIDFEQITTGAVFTANRCDIAAAGMTITEPRKQAILFSDPYFDATQALLTKTGSGITGLDSLRGKRLGVQTGTTGQEYATKNAEANGYEMVVFDDLPLGVNAVKAGRVDAAINDNGVLYDFAKDNPDTEVVAEFDTGEQYGIGAKKDDANATAIIGKLNEALATARQDGTYDEIYKKWFGTTPGAAQPGATDTQSPASPATSS</sequence>
<feature type="region of interest" description="Disordered" evidence="5">
    <location>
        <begin position="279"/>
        <end position="301"/>
    </location>
</feature>
<feature type="domain" description="Solute-binding protein family 3/N-terminal" evidence="7">
    <location>
        <begin position="56"/>
        <end position="280"/>
    </location>
</feature>
<dbReference type="EMBL" id="BAHD01000080">
    <property type="protein sequence ID" value="GAB97743.1"/>
    <property type="molecule type" value="Genomic_DNA"/>
</dbReference>
<evidence type="ECO:0000256" key="3">
    <source>
        <dbReference type="ARBA" id="ARBA00022729"/>
    </source>
</evidence>
<gene>
    <name evidence="8" type="ORF">KILIM_080_00140</name>
</gene>
<dbReference type="InterPro" id="IPR018313">
    <property type="entry name" value="SBP_3_CS"/>
</dbReference>
<evidence type="ECO:0000313" key="8">
    <source>
        <dbReference type="EMBL" id="GAB97743.1"/>
    </source>
</evidence>
<dbReference type="InterPro" id="IPR001638">
    <property type="entry name" value="Solute-binding_3/MltF_N"/>
</dbReference>
<evidence type="ECO:0000256" key="5">
    <source>
        <dbReference type="SAM" id="MobiDB-lite"/>
    </source>
</evidence>
<evidence type="ECO:0000256" key="4">
    <source>
        <dbReference type="RuleBase" id="RU003744"/>
    </source>
</evidence>
<dbReference type="GO" id="GO:0030313">
    <property type="term" value="C:cell envelope"/>
    <property type="evidence" value="ECO:0007669"/>
    <property type="project" value="UniProtKB-SubCell"/>
</dbReference>
<keyword evidence="3 6" id="KW-0732">Signal</keyword>
<dbReference type="eggNOG" id="COG0834">
    <property type="taxonomic scope" value="Bacteria"/>
</dbReference>
<dbReference type="RefSeq" id="WP_006594275.1">
    <property type="nucleotide sequence ID" value="NZ_BAHD01000080.1"/>
</dbReference>
<dbReference type="AlphaFoldDB" id="K6VNE3"/>
<dbReference type="SUPFAM" id="SSF53850">
    <property type="entry name" value="Periplasmic binding protein-like II"/>
    <property type="match status" value="1"/>
</dbReference>
<dbReference type="PANTHER" id="PTHR35936:SF17">
    <property type="entry name" value="ARGININE-BINDING EXTRACELLULAR PROTEIN ARTP"/>
    <property type="match status" value="1"/>
</dbReference>
<evidence type="ECO:0000256" key="2">
    <source>
        <dbReference type="ARBA" id="ARBA00010333"/>
    </source>
</evidence>
<name>K6VNE3_9MICO</name>
<evidence type="ECO:0000256" key="1">
    <source>
        <dbReference type="ARBA" id="ARBA00004196"/>
    </source>
</evidence>
<comment type="subcellular location">
    <subcellularLocation>
        <location evidence="1">Cell envelope</location>
    </subcellularLocation>
</comment>